<comment type="caution">
    <text evidence="1">The sequence shown here is derived from an EMBL/GenBank/DDBJ whole genome shotgun (WGS) entry which is preliminary data.</text>
</comment>
<evidence type="ECO:0000313" key="1">
    <source>
        <dbReference type="EMBL" id="MFC5343116.1"/>
    </source>
</evidence>
<protein>
    <recommendedName>
        <fullName evidence="3">DUF2927 domain-containing protein</fullName>
    </recommendedName>
</protein>
<organism evidence="1 2">
    <name type="scientific">Brevundimonas staleyi</name>
    <dbReference type="NCBI Taxonomy" id="74326"/>
    <lineage>
        <taxon>Bacteria</taxon>
        <taxon>Pseudomonadati</taxon>
        <taxon>Pseudomonadota</taxon>
        <taxon>Alphaproteobacteria</taxon>
        <taxon>Caulobacterales</taxon>
        <taxon>Caulobacteraceae</taxon>
        <taxon>Brevundimonas</taxon>
    </lineage>
</organism>
<reference evidence="2" key="1">
    <citation type="journal article" date="2019" name="Int. J. Syst. Evol. Microbiol.">
        <title>The Global Catalogue of Microorganisms (GCM) 10K type strain sequencing project: providing services to taxonomists for standard genome sequencing and annotation.</title>
        <authorList>
            <consortium name="The Broad Institute Genomics Platform"/>
            <consortium name="The Broad Institute Genome Sequencing Center for Infectious Disease"/>
            <person name="Wu L."/>
            <person name="Ma J."/>
        </authorList>
    </citation>
    <scope>NUCLEOTIDE SEQUENCE [LARGE SCALE GENOMIC DNA]</scope>
    <source>
        <strain evidence="2">JCM 12125</strain>
    </source>
</reference>
<proteinExistence type="predicted"/>
<evidence type="ECO:0000313" key="2">
    <source>
        <dbReference type="Proteomes" id="UP001596152"/>
    </source>
</evidence>
<sequence>MIGLSVLAGLLTLQISASPAPSQSAVLSGEEDARLEDVVVMGRRLSEATSDFVLRVAAPAADRGPARWRDQICVGVGNLERTAAEYLIDRIASTAESLGLRAEPPGCDPRIFVLFADDPDAAARQLVEARGRRFRIGISGSDRGQRALEEFVQSDDVVRWWQSSAPVNSETGRILGRLPGSPPFSGPSEIQRPSDLGPQGMVVSGSRLRGPLDDNLAQVIVIVDSDRVIGIDLARLADYLTMVALAQIDPDVDPGPYDSILGLFAHPETAPAGMTDWDRAFLQGLYQAEQTARNPRARLSAVADSMAQRVRDQQRAQR</sequence>
<keyword evidence="2" id="KW-1185">Reference proteome</keyword>
<dbReference type="Proteomes" id="UP001596152">
    <property type="component" value="Unassembled WGS sequence"/>
</dbReference>
<name>A0ABW0FP07_9CAUL</name>
<dbReference type="RefSeq" id="WP_374039109.1">
    <property type="nucleotide sequence ID" value="NZ_CP169082.1"/>
</dbReference>
<accession>A0ABW0FP07</accession>
<gene>
    <name evidence="1" type="ORF">ACFPIE_04270</name>
</gene>
<dbReference type="EMBL" id="JBHSLF010000009">
    <property type="protein sequence ID" value="MFC5343116.1"/>
    <property type="molecule type" value="Genomic_DNA"/>
</dbReference>
<evidence type="ECO:0008006" key="3">
    <source>
        <dbReference type="Google" id="ProtNLM"/>
    </source>
</evidence>